<dbReference type="Proteomes" id="UP001310594">
    <property type="component" value="Unassembled WGS sequence"/>
</dbReference>
<feature type="transmembrane region" description="Helical" evidence="2">
    <location>
        <begin position="463"/>
        <end position="483"/>
    </location>
</feature>
<keyword evidence="2" id="KW-0472">Membrane</keyword>
<keyword evidence="2" id="KW-1133">Transmembrane helix</keyword>
<gene>
    <name evidence="3" type="ORF">LTR97_008020</name>
</gene>
<feature type="region of interest" description="Disordered" evidence="1">
    <location>
        <begin position="262"/>
        <end position="281"/>
    </location>
</feature>
<proteinExistence type="predicted"/>
<organism evidence="3 4">
    <name type="scientific">Elasticomyces elasticus</name>
    <dbReference type="NCBI Taxonomy" id="574655"/>
    <lineage>
        <taxon>Eukaryota</taxon>
        <taxon>Fungi</taxon>
        <taxon>Dikarya</taxon>
        <taxon>Ascomycota</taxon>
        <taxon>Pezizomycotina</taxon>
        <taxon>Dothideomycetes</taxon>
        <taxon>Dothideomycetidae</taxon>
        <taxon>Mycosphaerellales</taxon>
        <taxon>Teratosphaeriaceae</taxon>
        <taxon>Elasticomyces</taxon>
    </lineage>
</organism>
<evidence type="ECO:0000313" key="3">
    <source>
        <dbReference type="EMBL" id="KAK5696716.1"/>
    </source>
</evidence>
<feature type="compositionally biased region" description="Low complexity" evidence="1">
    <location>
        <begin position="264"/>
        <end position="281"/>
    </location>
</feature>
<evidence type="ECO:0000256" key="1">
    <source>
        <dbReference type="SAM" id="MobiDB-lite"/>
    </source>
</evidence>
<name>A0AAN7W8T3_9PEZI</name>
<keyword evidence="2" id="KW-0812">Transmembrane</keyword>
<evidence type="ECO:0000256" key="2">
    <source>
        <dbReference type="SAM" id="Phobius"/>
    </source>
</evidence>
<comment type="caution">
    <text evidence="3">The sequence shown here is derived from an EMBL/GenBank/DDBJ whole genome shotgun (WGS) entry which is preliminary data.</text>
</comment>
<reference evidence="3" key="1">
    <citation type="submission" date="2023-08" db="EMBL/GenBank/DDBJ databases">
        <title>Black Yeasts Isolated from many extreme environments.</title>
        <authorList>
            <person name="Coleine C."/>
            <person name="Stajich J.E."/>
            <person name="Selbmann L."/>
        </authorList>
    </citation>
    <scope>NUCLEOTIDE SEQUENCE</scope>
    <source>
        <strain evidence="3">CCFEE 5810</strain>
    </source>
</reference>
<sequence length="537" mass="58207">MAVLIRGTGDVNTQQASTNALTWTLINTEGVSFFNASRAPLVAVEIDRVFSNSMTTWLSNSEHAIDITPDGERMLSCEKLPFNGTTPTCERVIYMPGSVPVALVTDEREPEADLQIAFDIKGYVLRFGKSDMDGSWSFNASDCITLGLAQGAARLCLVNNEPNVIQAKMISCPLELANEKQQCLTNTSWHSGAIGGSNTVTTTLKTKFRRADVAFHRANSSIAWHRFISETEEDAPVAAQDLLAAYEDFALGSGSMANSFQKWSSTSNNAPAASTDTSTTSSNSLIDDAIESILNASSTSNTERSTVKARMEERQLASSSDDALADFSSLFTTFAGTSLPGSNPIFPMVPFMYLQVCTALAAQNPRTSTICTDFLQNFLAIPLSWCDNLIPLRAQGGGLLTNDILGPTPSGSEEDSTATQLRSFLAYLGLDDATAQRLRNGLPDTRVALAKLRYEIVVGRPSLFAYMAISIVILALCFGILVVGTRDLESPGYWPLLDAMIKYALMSNGRVVDGSDIRDLDYTSQRRLAEDTMVTKR</sequence>
<evidence type="ECO:0000313" key="4">
    <source>
        <dbReference type="Proteomes" id="UP001310594"/>
    </source>
</evidence>
<protein>
    <submittedName>
        <fullName evidence="3">Uncharacterized protein</fullName>
    </submittedName>
</protein>
<dbReference type="AlphaFoldDB" id="A0AAN7W8T3"/>
<dbReference type="EMBL" id="JAVRQU010000012">
    <property type="protein sequence ID" value="KAK5696716.1"/>
    <property type="molecule type" value="Genomic_DNA"/>
</dbReference>
<accession>A0AAN7W8T3</accession>